<feature type="transmembrane region" description="Helical" evidence="8">
    <location>
        <begin position="320"/>
        <end position="338"/>
    </location>
</feature>
<feature type="non-terminal residue" evidence="10">
    <location>
        <position position="366"/>
    </location>
</feature>
<keyword evidence="5 8" id="KW-0812">Transmembrane</keyword>
<accession>A0A6G1HFG2</accession>
<gene>
    <name evidence="10" type="ORF">K402DRAFT_299758</name>
</gene>
<feature type="transmembrane region" description="Helical" evidence="8">
    <location>
        <begin position="131"/>
        <end position="151"/>
    </location>
</feature>
<evidence type="ECO:0000259" key="9">
    <source>
        <dbReference type="Pfam" id="PF03151"/>
    </source>
</evidence>
<organism evidence="10 11">
    <name type="scientific">Aulographum hederae CBS 113979</name>
    <dbReference type="NCBI Taxonomy" id="1176131"/>
    <lineage>
        <taxon>Eukaryota</taxon>
        <taxon>Fungi</taxon>
        <taxon>Dikarya</taxon>
        <taxon>Ascomycota</taxon>
        <taxon>Pezizomycotina</taxon>
        <taxon>Dothideomycetes</taxon>
        <taxon>Pleosporomycetidae</taxon>
        <taxon>Aulographales</taxon>
        <taxon>Aulographaceae</taxon>
    </lineage>
</organism>
<evidence type="ECO:0000256" key="7">
    <source>
        <dbReference type="ARBA" id="ARBA00023136"/>
    </source>
</evidence>
<evidence type="ECO:0000256" key="5">
    <source>
        <dbReference type="ARBA" id="ARBA00022692"/>
    </source>
</evidence>
<evidence type="ECO:0000256" key="2">
    <source>
        <dbReference type="ARBA" id="ARBA00004477"/>
    </source>
</evidence>
<evidence type="ECO:0000256" key="8">
    <source>
        <dbReference type="SAM" id="Phobius"/>
    </source>
</evidence>
<dbReference type="PANTHER" id="PTHR11132">
    <property type="entry name" value="SOLUTE CARRIER FAMILY 35"/>
    <property type="match status" value="1"/>
</dbReference>
<dbReference type="GO" id="GO:0005789">
    <property type="term" value="C:endoplasmic reticulum membrane"/>
    <property type="evidence" value="ECO:0007669"/>
    <property type="project" value="UniProtKB-SubCell"/>
</dbReference>
<feature type="non-terminal residue" evidence="10">
    <location>
        <position position="1"/>
    </location>
</feature>
<dbReference type="Pfam" id="PF03151">
    <property type="entry name" value="TPT"/>
    <property type="match status" value="1"/>
</dbReference>
<feature type="transmembrane region" description="Helical" evidence="8">
    <location>
        <begin position="108"/>
        <end position="125"/>
    </location>
</feature>
<keyword evidence="7 8" id="KW-0472">Membrane</keyword>
<reference evidence="10" key="1">
    <citation type="journal article" date="2020" name="Stud. Mycol.">
        <title>101 Dothideomycetes genomes: a test case for predicting lifestyles and emergence of pathogens.</title>
        <authorList>
            <person name="Haridas S."/>
            <person name="Albert R."/>
            <person name="Binder M."/>
            <person name="Bloem J."/>
            <person name="Labutti K."/>
            <person name="Salamov A."/>
            <person name="Andreopoulos B."/>
            <person name="Baker S."/>
            <person name="Barry K."/>
            <person name="Bills G."/>
            <person name="Bluhm B."/>
            <person name="Cannon C."/>
            <person name="Castanera R."/>
            <person name="Culley D."/>
            <person name="Daum C."/>
            <person name="Ezra D."/>
            <person name="Gonzalez J."/>
            <person name="Henrissat B."/>
            <person name="Kuo A."/>
            <person name="Liang C."/>
            <person name="Lipzen A."/>
            <person name="Lutzoni F."/>
            <person name="Magnuson J."/>
            <person name="Mondo S."/>
            <person name="Nolan M."/>
            <person name="Ohm R."/>
            <person name="Pangilinan J."/>
            <person name="Park H.-J."/>
            <person name="Ramirez L."/>
            <person name="Alfaro M."/>
            <person name="Sun H."/>
            <person name="Tritt A."/>
            <person name="Yoshinaga Y."/>
            <person name="Zwiers L.-H."/>
            <person name="Turgeon B."/>
            <person name="Goodwin S."/>
            <person name="Spatafora J."/>
            <person name="Crous P."/>
            <person name="Grigoriev I."/>
        </authorList>
    </citation>
    <scope>NUCLEOTIDE SEQUENCE</scope>
    <source>
        <strain evidence="10">CBS 113979</strain>
    </source>
</reference>
<feature type="transmembrane region" description="Helical" evidence="8">
    <location>
        <begin position="209"/>
        <end position="230"/>
    </location>
</feature>
<evidence type="ECO:0000256" key="1">
    <source>
        <dbReference type="ARBA" id="ARBA00003420"/>
    </source>
</evidence>
<evidence type="ECO:0000313" key="10">
    <source>
        <dbReference type="EMBL" id="KAF1991895.1"/>
    </source>
</evidence>
<feature type="transmembrane region" description="Helical" evidence="8">
    <location>
        <begin position="15"/>
        <end position="32"/>
    </location>
</feature>
<dbReference type="Proteomes" id="UP000800041">
    <property type="component" value="Unassembled WGS sequence"/>
</dbReference>
<dbReference type="InterPro" id="IPR004853">
    <property type="entry name" value="Sugar_P_trans_dom"/>
</dbReference>
<evidence type="ECO:0000256" key="3">
    <source>
        <dbReference type="ARBA" id="ARBA00010425"/>
    </source>
</evidence>
<feature type="transmembrane region" description="Helical" evidence="8">
    <location>
        <begin position="267"/>
        <end position="288"/>
    </location>
</feature>
<protein>
    <recommendedName>
        <fullName evidence="9">Sugar phosphate transporter domain-containing protein</fullName>
    </recommendedName>
</protein>
<name>A0A6G1HFG2_9PEZI</name>
<proteinExistence type="inferred from homology"/>
<feature type="transmembrane region" description="Helical" evidence="8">
    <location>
        <begin position="44"/>
        <end position="68"/>
    </location>
</feature>
<feature type="domain" description="Sugar phosphate transporter" evidence="9">
    <location>
        <begin position="22"/>
        <end position="335"/>
    </location>
</feature>
<evidence type="ECO:0000256" key="4">
    <source>
        <dbReference type="ARBA" id="ARBA00011182"/>
    </source>
</evidence>
<keyword evidence="6 8" id="KW-1133">Transmembrane helix</keyword>
<comment type="function">
    <text evidence="1">Involved in the import of GDP-mannose from the cytoplasm into the Golgi lumen.</text>
</comment>
<comment type="subcellular location">
    <subcellularLocation>
        <location evidence="2">Endoplasmic reticulum membrane</location>
        <topology evidence="2">Multi-pass membrane protein</topology>
    </subcellularLocation>
</comment>
<dbReference type="EMBL" id="ML977138">
    <property type="protein sequence ID" value="KAF1991895.1"/>
    <property type="molecule type" value="Genomic_DNA"/>
</dbReference>
<comment type="subunit">
    <text evidence="4">Homooligomer.</text>
</comment>
<dbReference type="InterPro" id="IPR050186">
    <property type="entry name" value="TPT_transporter"/>
</dbReference>
<dbReference type="OrthoDB" id="5547497at2759"/>
<evidence type="ECO:0000256" key="6">
    <source>
        <dbReference type="ARBA" id="ARBA00022989"/>
    </source>
</evidence>
<comment type="similarity">
    <text evidence="3">Belongs to the TPT transporter family. SLC35D subfamily.</text>
</comment>
<keyword evidence="11" id="KW-1185">Reference proteome</keyword>
<evidence type="ECO:0000313" key="11">
    <source>
        <dbReference type="Proteomes" id="UP000800041"/>
    </source>
</evidence>
<sequence>AEQADQPSSPPRLKVALTVLFHSGCAIWSTLISKTALNSLDAPILLLALQTTVQVILLTTIGVPIGWIKPFKPLSTWRSMLPLTLARLTGILAKTFCLASVNASFYQIARGLLLPFTLLLSLGLLRPTPYFPPLSLVGAGAVMAGFVAGLASDFGKKLTGMKGMVLGVGSSFTTAVESVVVKRYLSPAKKTNITPAGQPNEVVEEELGVWQMVWMSNILSLAFYVPLLILSGDINTLNRLVFPPAPGPDGAGAGADSLAESADFLRLAFLTGLAGFLLTIATFMQIGVTSPTTHMIVTAARGVAQSGLAVVFLREKVTAGRVFSMALILGGSGMYGWAKDKYARGGDKGIYAKVANEEEGRRKEDD</sequence>
<dbReference type="AlphaFoldDB" id="A0A6G1HFG2"/>